<dbReference type="InterPro" id="IPR009057">
    <property type="entry name" value="Homeodomain-like_sf"/>
</dbReference>
<evidence type="ECO:0000256" key="8">
    <source>
        <dbReference type="SAM" id="MobiDB-lite"/>
    </source>
</evidence>
<dbReference type="Pfam" id="PF07526">
    <property type="entry name" value="POX"/>
    <property type="match status" value="1"/>
</dbReference>
<dbReference type="GO" id="GO:0006355">
    <property type="term" value="P:regulation of DNA-templated transcription"/>
    <property type="evidence" value="ECO:0007669"/>
    <property type="project" value="InterPro"/>
</dbReference>
<reference evidence="12" key="1">
    <citation type="journal article" date="2019" name="Curr. Biol.">
        <title>Genome Sequence of Striga asiatica Provides Insight into the Evolution of Plant Parasitism.</title>
        <authorList>
            <person name="Yoshida S."/>
            <person name="Kim S."/>
            <person name="Wafula E.K."/>
            <person name="Tanskanen J."/>
            <person name="Kim Y.M."/>
            <person name="Honaas L."/>
            <person name="Yang Z."/>
            <person name="Spallek T."/>
            <person name="Conn C.E."/>
            <person name="Ichihashi Y."/>
            <person name="Cheong K."/>
            <person name="Cui S."/>
            <person name="Der J.P."/>
            <person name="Gundlach H."/>
            <person name="Jiao Y."/>
            <person name="Hori C."/>
            <person name="Ishida J.K."/>
            <person name="Kasahara H."/>
            <person name="Kiba T."/>
            <person name="Kim M.S."/>
            <person name="Koo N."/>
            <person name="Laohavisit A."/>
            <person name="Lee Y.H."/>
            <person name="Lumba S."/>
            <person name="McCourt P."/>
            <person name="Mortimer J.C."/>
            <person name="Mutuku J.M."/>
            <person name="Nomura T."/>
            <person name="Sasaki-Sekimoto Y."/>
            <person name="Seto Y."/>
            <person name="Wang Y."/>
            <person name="Wakatake T."/>
            <person name="Sakakibara H."/>
            <person name="Demura T."/>
            <person name="Yamaguchi S."/>
            <person name="Yoneyama K."/>
            <person name="Manabe R.I."/>
            <person name="Nelson D.C."/>
            <person name="Schulman A.H."/>
            <person name="Timko M.P."/>
            <person name="dePamphilis C.W."/>
            <person name="Choi D."/>
            <person name="Shirasu K."/>
        </authorList>
    </citation>
    <scope>NUCLEOTIDE SEQUENCE [LARGE SCALE GENOMIC DNA]</scope>
    <source>
        <strain evidence="12">cv. UVA1</strain>
    </source>
</reference>
<comment type="caution">
    <text evidence="11">The sequence shown here is derived from an EMBL/GenBank/DDBJ whole genome shotgun (WGS) entry which is preliminary data.</text>
</comment>
<dbReference type="SMART" id="SM00389">
    <property type="entry name" value="HOX"/>
    <property type="match status" value="1"/>
</dbReference>
<protein>
    <submittedName>
        <fullName evidence="11">Homeobox protein BEL1 homolog</fullName>
    </submittedName>
</protein>
<name>A0A5A7QZI5_STRAF</name>
<evidence type="ECO:0000259" key="10">
    <source>
        <dbReference type="SMART" id="SM00574"/>
    </source>
</evidence>
<dbReference type="EMBL" id="BKCP01008527">
    <property type="protein sequence ID" value="GER49421.1"/>
    <property type="molecule type" value="Genomic_DNA"/>
</dbReference>
<keyword evidence="5 11" id="KW-0371">Homeobox</keyword>
<evidence type="ECO:0000256" key="1">
    <source>
        <dbReference type="ARBA" id="ARBA00004123"/>
    </source>
</evidence>
<feature type="non-terminal residue" evidence="11">
    <location>
        <position position="463"/>
    </location>
</feature>
<evidence type="ECO:0000256" key="5">
    <source>
        <dbReference type="ARBA" id="ARBA00023155"/>
    </source>
</evidence>
<dbReference type="OrthoDB" id="10056939at2759"/>
<feature type="non-terminal residue" evidence="11">
    <location>
        <position position="1"/>
    </location>
</feature>
<dbReference type="SMART" id="SM00574">
    <property type="entry name" value="POX"/>
    <property type="match status" value="1"/>
</dbReference>
<dbReference type="AlphaFoldDB" id="A0A5A7QZI5"/>
<dbReference type="PANTHER" id="PTHR11850">
    <property type="entry name" value="HOMEOBOX PROTEIN TRANSCRIPTION FACTORS"/>
    <property type="match status" value="1"/>
</dbReference>
<gene>
    <name evidence="11" type="ORF">STAS_26669</name>
</gene>
<dbReference type="SUPFAM" id="SSF46689">
    <property type="entry name" value="Homeodomain-like"/>
    <property type="match status" value="1"/>
</dbReference>
<evidence type="ECO:0000313" key="11">
    <source>
        <dbReference type="EMBL" id="GER49421.1"/>
    </source>
</evidence>
<dbReference type="InterPro" id="IPR001356">
    <property type="entry name" value="HD"/>
</dbReference>
<dbReference type="GO" id="GO:0005634">
    <property type="term" value="C:nucleus"/>
    <property type="evidence" value="ECO:0007669"/>
    <property type="project" value="UniProtKB-SubCell"/>
</dbReference>
<feature type="domain" description="Homeobox" evidence="9">
    <location>
        <begin position="247"/>
        <end position="346"/>
    </location>
</feature>
<dbReference type="InterPro" id="IPR006563">
    <property type="entry name" value="POX_dom"/>
</dbReference>
<comment type="subcellular location">
    <subcellularLocation>
        <location evidence="1">Nucleus</location>
    </subcellularLocation>
</comment>
<proteinExistence type="inferred from homology"/>
<evidence type="ECO:0000256" key="7">
    <source>
        <dbReference type="ARBA" id="ARBA00023242"/>
    </source>
</evidence>
<dbReference type="InterPro" id="IPR008422">
    <property type="entry name" value="KN_HD"/>
</dbReference>
<evidence type="ECO:0000259" key="9">
    <source>
        <dbReference type="SMART" id="SM00389"/>
    </source>
</evidence>
<dbReference type="InterPro" id="IPR050224">
    <property type="entry name" value="TALE_homeobox"/>
</dbReference>
<accession>A0A5A7QZI5</accession>
<evidence type="ECO:0000256" key="6">
    <source>
        <dbReference type="ARBA" id="ARBA00023163"/>
    </source>
</evidence>
<evidence type="ECO:0000256" key="2">
    <source>
        <dbReference type="ARBA" id="ARBA00006454"/>
    </source>
</evidence>
<dbReference type="Pfam" id="PF05920">
    <property type="entry name" value="Homeobox_KN"/>
    <property type="match status" value="1"/>
</dbReference>
<dbReference type="CDD" id="cd00086">
    <property type="entry name" value="homeodomain"/>
    <property type="match status" value="1"/>
</dbReference>
<keyword evidence="12" id="KW-1185">Reference proteome</keyword>
<evidence type="ECO:0000256" key="4">
    <source>
        <dbReference type="ARBA" id="ARBA00023125"/>
    </source>
</evidence>
<keyword evidence="4 11" id="KW-0238">DNA-binding</keyword>
<evidence type="ECO:0000256" key="3">
    <source>
        <dbReference type="ARBA" id="ARBA00023015"/>
    </source>
</evidence>
<feature type="region of interest" description="Disordered" evidence="8">
    <location>
        <begin position="353"/>
        <end position="383"/>
    </location>
</feature>
<keyword evidence="3" id="KW-0805">Transcription regulation</keyword>
<sequence length="463" mass="53047">HLHGFGPPGPEIYSLNSSGIGFLQKNPYTNCKEQNMNQENRFHSQHDLTELLKQQQQQQENINLFGFGQQQQQQQLAFIRNSRYLGLAQELLTEFCHLGSAQKIPKDGDEWKESENAVERQLLYSLNMLELQRRKIKLLEMLEEVEKRYKHYCDQMRAVTLSFESVAGRGAARAYLGLASKAMSRHFRCLKDGILSHIKATKKAMGEKDSLAPGTVKGETPRLRILDQTLRKQKALQQMSSIEFQPWRPQRGLPERSVSVLRAWLFEHFFHPYPGDVDKHILARQTGLSRSQAKSLCLFPLIILLKKKKKIIMVEVIFNFFFSCRHQVSNWFINARVRLWKPMVEEIYLEELKEGPPTNNNPPRPNNRKPTGDQMGRVDPESILPVTNRPNDAGFLQCSTHGRVSLTLGLHQHGAGVDLRFCPPSEGSLIYGKQGMEECQTSVQYTSPYPNLMGEQLLHDLAG</sequence>
<dbReference type="Gene3D" id="1.10.10.60">
    <property type="entry name" value="Homeodomain-like"/>
    <property type="match status" value="1"/>
</dbReference>
<keyword evidence="6" id="KW-0804">Transcription</keyword>
<keyword evidence="7" id="KW-0539">Nucleus</keyword>
<comment type="similarity">
    <text evidence="2">Belongs to the TALE/BELL homeobox family.</text>
</comment>
<dbReference type="GO" id="GO:0003677">
    <property type="term" value="F:DNA binding"/>
    <property type="evidence" value="ECO:0007669"/>
    <property type="project" value="UniProtKB-KW"/>
</dbReference>
<organism evidence="11 12">
    <name type="scientific">Striga asiatica</name>
    <name type="common">Asiatic witchweed</name>
    <name type="synonym">Buchnera asiatica</name>
    <dbReference type="NCBI Taxonomy" id="4170"/>
    <lineage>
        <taxon>Eukaryota</taxon>
        <taxon>Viridiplantae</taxon>
        <taxon>Streptophyta</taxon>
        <taxon>Embryophyta</taxon>
        <taxon>Tracheophyta</taxon>
        <taxon>Spermatophyta</taxon>
        <taxon>Magnoliopsida</taxon>
        <taxon>eudicotyledons</taxon>
        <taxon>Gunneridae</taxon>
        <taxon>Pentapetalae</taxon>
        <taxon>asterids</taxon>
        <taxon>lamiids</taxon>
        <taxon>Lamiales</taxon>
        <taxon>Orobanchaceae</taxon>
        <taxon>Buchnereae</taxon>
        <taxon>Striga</taxon>
    </lineage>
</organism>
<feature type="domain" description="POX" evidence="10">
    <location>
        <begin position="73"/>
        <end position="196"/>
    </location>
</feature>
<dbReference type="Proteomes" id="UP000325081">
    <property type="component" value="Unassembled WGS sequence"/>
</dbReference>
<evidence type="ECO:0000313" key="12">
    <source>
        <dbReference type="Proteomes" id="UP000325081"/>
    </source>
</evidence>